<proteinExistence type="predicted"/>
<dbReference type="EMBL" id="PP511350">
    <property type="protein sequence ID" value="XCD03378.1"/>
    <property type="molecule type" value="Genomic_DNA"/>
</dbReference>
<reference evidence="2" key="1">
    <citation type="submission" date="2024-03" db="EMBL/GenBank/DDBJ databases">
        <title>Diverse circular DNA viruses in blood, oral, and fecal samples of captive lemurs.</title>
        <authorList>
            <person name="Paietta E.N."/>
            <person name="Kraberger S."/>
            <person name="Lund M.C."/>
            <person name="Custer J.M."/>
            <person name="Vargas K.M."/>
            <person name="Ehmke E.E."/>
            <person name="Yoder A.D."/>
            <person name="Varsani A."/>
        </authorList>
    </citation>
    <scope>NUCLEOTIDE SEQUENCE</scope>
    <source>
        <strain evidence="1">Duke_18_58</strain>
        <strain evidence="2">Duke_23FS_44</strain>
    </source>
</reference>
<protein>
    <submittedName>
        <fullName evidence="2">DNA pilot protein</fullName>
    </submittedName>
</protein>
<name>A0AAU8B0G2_9VIRU</name>
<organism evidence="2">
    <name type="scientific">Dulem virus 186</name>
    <dbReference type="NCBI Taxonomy" id="3145663"/>
    <lineage>
        <taxon>Viruses</taxon>
        <taxon>Monodnaviria</taxon>
        <taxon>Sangervirae</taxon>
        <taxon>Phixviricota</taxon>
        <taxon>Malgrandaviricetes</taxon>
        <taxon>Petitvirales</taxon>
        <taxon>Microviridae</taxon>
        <taxon>Microvirus</taxon>
    </lineage>
</organism>
<evidence type="ECO:0000313" key="1">
    <source>
        <dbReference type="EMBL" id="XCD03378.1"/>
    </source>
</evidence>
<sequence length="343" mass="35801">MAVQVVRSQNGIAPPGLSKGDIVNTGGGSYVIAAPGQAGASYNPKSGYWSVKYTGANPLSDSDTFSAISKDIQGMADKNTLYSSAMAQSQMDFQTKANAKAMEFSAREAQKQRDWQERMSNTAHQREVADLLAAGLNPILSAQHSGASTPSGAAAAGVTSAGAMGNVDTSGVTASANVYNGLISKASQQMVAALETSTSLAIAKLNNSTQLNIAQKQILSNQIIANLQAMASLKGASISAGATLGASYNSAQASMYAANLSAYMQEYMAKNFPQNPYGFLASGLSTLFGGDNKDTGKGISDTVSSILDKLGSGWDNFKSDFGKSFVKYDYRHRRYNGQTGGSY</sequence>
<evidence type="ECO:0000313" key="2">
    <source>
        <dbReference type="EMBL" id="XCD04493.1"/>
    </source>
</evidence>
<dbReference type="EMBL" id="PP511467">
    <property type="protein sequence ID" value="XCD04493.1"/>
    <property type="molecule type" value="Genomic_DNA"/>
</dbReference>
<accession>A0AAU8B0G2</accession>